<gene>
    <name evidence="2" type="ORF">WH52_04860</name>
</gene>
<comment type="caution">
    <text evidence="2">The sequence shown here is derived from an EMBL/GenBank/DDBJ whole genome shotgun (WGS) entry which is preliminary data.</text>
</comment>
<feature type="signal peptide" evidence="1">
    <location>
        <begin position="1"/>
        <end position="26"/>
    </location>
</feature>
<keyword evidence="1" id="KW-0732">Signal</keyword>
<dbReference type="RefSeq" id="WP_086029810.1">
    <property type="nucleotide sequence ID" value="NZ_LAPZ01000002.1"/>
</dbReference>
<evidence type="ECO:0000256" key="1">
    <source>
        <dbReference type="SAM" id="SignalP"/>
    </source>
</evidence>
<name>A0A1Y2PER5_9FLAO</name>
<dbReference type="EMBL" id="LAPZ01000002">
    <property type="protein sequence ID" value="OSY88994.1"/>
    <property type="molecule type" value="Genomic_DNA"/>
</dbReference>
<evidence type="ECO:0008006" key="4">
    <source>
        <dbReference type="Google" id="ProtNLM"/>
    </source>
</evidence>
<keyword evidence="3" id="KW-1185">Reference proteome</keyword>
<proteinExistence type="predicted"/>
<dbReference type="InParanoid" id="A0A1Y2PER5"/>
<organism evidence="2 3">
    <name type="scientific">Tenacibaculum holothuriorum</name>
    <dbReference type="NCBI Taxonomy" id="1635173"/>
    <lineage>
        <taxon>Bacteria</taxon>
        <taxon>Pseudomonadati</taxon>
        <taxon>Bacteroidota</taxon>
        <taxon>Flavobacteriia</taxon>
        <taxon>Flavobacteriales</taxon>
        <taxon>Flavobacteriaceae</taxon>
        <taxon>Tenacibaculum</taxon>
    </lineage>
</organism>
<dbReference type="AlphaFoldDB" id="A0A1Y2PER5"/>
<dbReference type="STRING" id="1635173.WH52_04860"/>
<protein>
    <recommendedName>
        <fullName evidence="4">Lipocalin-like domain-containing protein</fullName>
    </recommendedName>
</protein>
<evidence type="ECO:0000313" key="3">
    <source>
        <dbReference type="Proteomes" id="UP000194221"/>
    </source>
</evidence>
<dbReference type="PROSITE" id="PS51257">
    <property type="entry name" value="PROKAR_LIPOPROTEIN"/>
    <property type="match status" value="1"/>
</dbReference>
<dbReference type="Proteomes" id="UP000194221">
    <property type="component" value="Unassembled WGS sequence"/>
</dbReference>
<accession>A0A1Y2PER5</accession>
<dbReference type="OrthoDB" id="1442861at2"/>
<evidence type="ECO:0000313" key="2">
    <source>
        <dbReference type="EMBL" id="OSY88994.1"/>
    </source>
</evidence>
<feature type="chain" id="PRO_5012056448" description="Lipocalin-like domain-containing protein" evidence="1">
    <location>
        <begin position="27"/>
        <end position="172"/>
    </location>
</feature>
<sequence length="172" mass="18686">MKTILQKTKSIFVLLMLTGLIFSCSSDDDIASNGLEGVPKGEIVPVGERNEALTGFSGKSINGSQKWWSHAITKVTVTGGCDGDVEVKETGFFAFYKDGGLYVRTTKDGTPVKGGEWKWEDDNKDAVIVTANGNTQKFTVTYLNSSNVVYASVQTQGPCTATTYEQFNNPYN</sequence>
<reference evidence="2 3" key="1">
    <citation type="submission" date="2015-03" db="EMBL/GenBank/DDBJ databases">
        <title>Genome sequence of Tenacibaculum sp. S2-2, isolated from intestinal microbiota of sea cucumber, Apostichopus japonicas.</title>
        <authorList>
            <person name="Shao Z."/>
            <person name="Wang L."/>
            <person name="Li X."/>
        </authorList>
    </citation>
    <scope>NUCLEOTIDE SEQUENCE [LARGE SCALE GENOMIC DNA]</scope>
    <source>
        <strain evidence="2 3">S2-2</strain>
    </source>
</reference>